<dbReference type="AlphaFoldDB" id="A0A1H6YSD7"/>
<evidence type="ECO:0000313" key="3">
    <source>
        <dbReference type="EMBL" id="SEJ40172.1"/>
    </source>
</evidence>
<dbReference type="InterPro" id="IPR051533">
    <property type="entry name" value="WaaL-like"/>
</dbReference>
<feature type="transmembrane region" description="Helical" evidence="2">
    <location>
        <begin position="129"/>
        <end position="148"/>
    </location>
</feature>
<dbReference type="STRING" id="1043493.SAMN05421637_1724"/>
<accession>A0A1H6YSD7</accession>
<feature type="transmembrane region" description="Helical" evidence="2">
    <location>
        <begin position="32"/>
        <end position="61"/>
    </location>
</feature>
<dbReference type="Proteomes" id="UP000183315">
    <property type="component" value="Unassembled WGS sequence"/>
</dbReference>
<feature type="transmembrane region" description="Helical" evidence="2">
    <location>
        <begin position="184"/>
        <end position="204"/>
    </location>
</feature>
<protein>
    <recommendedName>
        <fullName evidence="5">O-Antigen ligase</fullName>
    </recommendedName>
</protein>
<keyword evidence="4" id="KW-1185">Reference proteome</keyword>
<feature type="transmembrane region" description="Helical" evidence="2">
    <location>
        <begin position="308"/>
        <end position="329"/>
    </location>
</feature>
<feature type="transmembrane region" description="Helical" evidence="2">
    <location>
        <begin position="103"/>
        <end position="122"/>
    </location>
</feature>
<feature type="region of interest" description="Disordered" evidence="1">
    <location>
        <begin position="465"/>
        <end position="491"/>
    </location>
</feature>
<evidence type="ECO:0000256" key="1">
    <source>
        <dbReference type="SAM" id="MobiDB-lite"/>
    </source>
</evidence>
<feature type="transmembrane region" description="Helical" evidence="2">
    <location>
        <begin position="154"/>
        <end position="172"/>
    </location>
</feature>
<feature type="transmembrane region" description="Helical" evidence="2">
    <location>
        <begin position="384"/>
        <end position="403"/>
    </location>
</feature>
<sequence>MTRVASRYRTSTARAAARMASPPTSWWLGPGWYLITALVVTGAAFFIATASSRVAVAVVLTAIGLSLGSRTRILVYAAMLAPFLGLMRRVLSGDTGRVDFDPLVVVPLVLTVVVLAFPTRGVARPRRRVLPLALVFASIALALVVVHGAFAFDVLYGVTTLVLPVLLVASIADGRTPDAWPAVMRVLPVVGVLAGAYGVLQFYVLPDWDRAWMAASELTSIGSPEPLQVRVFGGSEAPGAFAFFLGIVVVVALARALEARGAARVPWFVLAAALTFPIVLSGVRATLAGIAVCIVVLSLLYGRGLGRLLPLVLLAVLTLVMQRTVGLFGETSKLLTAERLTNLDVANDGSVQARLKLYAALLRPWELLAGDPAARRSDGMVPDVAIRFGIFAGVIMGCLLVWMTVQAVRNLRNSAAVAASLVTVFFVVHSFAGNTFSSAAGVVAAMALGSSLAARTAEPALEGELDQVVSGRSVRKPDSGDRRTGRSTRRG</sequence>
<feature type="compositionally biased region" description="Basic and acidic residues" evidence="1">
    <location>
        <begin position="475"/>
        <end position="484"/>
    </location>
</feature>
<name>A0A1H6YSD7_9MICO</name>
<feature type="transmembrane region" description="Helical" evidence="2">
    <location>
        <begin position="269"/>
        <end position="302"/>
    </location>
</feature>
<feature type="transmembrane region" description="Helical" evidence="2">
    <location>
        <begin position="415"/>
        <end position="448"/>
    </location>
</feature>
<reference evidence="4" key="1">
    <citation type="submission" date="2016-10" db="EMBL/GenBank/DDBJ databases">
        <authorList>
            <person name="Varghese N."/>
        </authorList>
    </citation>
    <scope>NUCLEOTIDE SEQUENCE [LARGE SCALE GENOMIC DNA]</scope>
    <source>
        <strain evidence="4">DSM 24868</strain>
    </source>
</reference>
<keyword evidence="2" id="KW-0812">Transmembrane</keyword>
<keyword evidence="2" id="KW-1133">Transmembrane helix</keyword>
<dbReference type="PANTHER" id="PTHR37422">
    <property type="entry name" value="TEICHURONIC ACID BIOSYNTHESIS PROTEIN TUAE"/>
    <property type="match status" value="1"/>
</dbReference>
<gene>
    <name evidence="3" type="ORF">SAMN05421637_1724</name>
</gene>
<feature type="transmembrane region" description="Helical" evidence="2">
    <location>
        <begin position="73"/>
        <end position="91"/>
    </location>
</feature>
<feature type="transmembrane region" description="Helical" evidence="2">
    <location>
        <begin position="237"/>
        <end position="257"/>
    </location>
</feature>
<proteinExistence type="predicted"/>
<evidence type="ECO:0008006" key="5">
    <source>
        <dbReference type="Google" id="ProtNLM"/>
    </source>
</evidence>
<evidence type="ECO:0000256" key="2">
    <source>
        <dbReference type="SAM" id="Phobius"/>
    </source>
</evidence>
<keyword evidence="2" id="KW-0472">Membrane</keyword>
<dbReference type="PANTHER" id="PTHR37422:SF13">
    <property type="entry name" value="LIPOPOLYSACCHARIDE BIOSYNTHESIS PROTEIN PA4999-RELATED"/>
    <property type="match status" value="1"/>
</dbReference>
<organism evidence="3 4">
    <name type="scientific">Demequina mangrovi</name>
    <dbReference type="NCBI Taxonomy" id="1043493"/>
    <lineage>
        <taxon>Bacteria</taxon>
        <taxon>Bacillati</taxon>
        <taxon>Actinomycetota</taxon>
        <taxon>Actinomycetes</taxon>
        <taxon>Micrococcales</taxon>
        <taxon>Demequinaceae</taxon>
        <taxon>Demequina</taxon>
    </lineage>
</organism>
<dbReference type="EMBL" id="FNZI01000003">
    <property type="protein sequence ID" value="SEJ40172.1"/>
    <property type="molecule type" value="Genomic_DNA"/>
</dbReference>
<evidence type="ECO:0000313" key="4">
    <source>
        <dbReference type="Proteomes" id="UP000183315"/>
    </source>
</evidence>